<reference evidence="2 3" key="1">
    <citation type="submission" date="2018-10" db="EMBL/GenBank/DDBJ databases">
        <title>Sequencing the genomes of 1000 actinobacteria strains.</title>
        <authorList>
            <person name="Klenk H.-P."/>
        </authorList>
    </citation>
    <scope>NUCLEOTIDE SEQUENCE [LARGE SCALE GENOMIC DNA]</scope>
    <source>
        <strain evidence="2 3">DSM 43911</strain>
    </source>
</reference>
<proteinExistence type="predicted"/>
<dbReference type="OrthoDB" id="9798388at2"/>
<keyword evidence="3" id="KW-1185">Reference proteome</keyword>
<dbReference type="GO" id="GO:0016740">
    <property type="term" value="F:transferase activity"/>
    <property type="evidence" value="ECO:0007669"/>
    <property type="project" value="UniProtKB-KW"/>
</dbReference>
<gene>
    <name evidence="2" type="ORF">DFJ66_0899</name>
</gene>
<organism evidence="2 3">
    <name type="scientific">Saccharothrix variisporea</name>
    <dbReference type="NCBI Taxonomy" id="543527"/>
    <lineage>
        <taxon>Bacteria</taxon>
        <taxon>Bacillati</taxon>
        <taxon>Actinomycetota</taxon>
        <taxon>Actinomycetes</taxon>
        <taxon>Pseudonocardiales</taxon>
        <taxon>Pseudonocardiaceae</taxon>
        <taxon>Saccharothrix</taxon>
    </lineage>
</organism>
<keyword evidence="2" id="KW-0808">Transferase</keyword>
<dbReference type="InterPro" id="IPR036568">
    <property type="entry name" value="GGCT-like_sf"/>
</dbReference>
<dbReference type="InterPro" id="IPR013024">
    <property type="entry name" value="GGCT-like"/>
</dbReference>
<dbReference type="InterPro" id="IPR009288">
    <property type="entry name" value="AIG2-like_dom"/>
</dbReference>
<dbReference type="Pfam" id="PF06094">
    <property type="entry name" value="GGACT"/>
    <property type="match status" value="1"/>
</dbReference>
<dbReference type="Gene3D" id="3.10.490.10">
    <property type="entry name" value="Gamma-glutamyl cyclotransferase-like"/>
    <property type="match status" value="1"/>
</dbReference>
<dbReference type="RefSeq" id="WP_121218210.1">
    <property type="nucleotide sequence ID" value="NZ_JBIUBA010000023.1"/>
</dbReference>
<dbReference type="CDD" id="cd06661">
    <property type="entry name" value="GGCT_like"/>
    <property type="match status" value="1"/>
</dbReference>
<accession>A0A495X528</accession>
<dbReference type="SUPFAM" id="SSF110857">
    <property type="entry name" value="Gamma-glutamyl cyclotransferase-like"/>
    <property type="match status" value="1"/>
</dbReference>
<sequence>MILLFSYGTLQQPAVQQALFGRELPGRPDVITGYELAEVTITDPDVIATSGSDRHPVLRPAEGGDGVAGTVFELTEADLAAADEYEVDAYTRVRVPLASGVEAWVYVLAEGV</sequence>
<evidence type="ECO:0000313" key="2">
    <source>
        <dbReference type="EMBL" id="RKT67723.1"/>
    </source>
</evidence>
<dbReference type="EMBL" id="RBXR01000001">
    <property type="protein sequence ID" value="RKT67723.1"/>
    <property type="molecule type" value="Genomic_DNA"/>
</dbReference>
<dbReference type="Proteomes" id="UP000272729">
    <property type="component" value="Unassembled WGS sequence"/>
</dbReference>
<feature type="domain" description="Gamma-glutamylcyclotransferase AIG2-like" evidence="1">
    <location>
        <begin position="4"/>
        <end position="109"/>
    </location>
</feature>
<protein>
    <submittedName>
        <fullName evidence="2">Gamma-glutamylcyclotransferase (GGCT)/AIG2-like uncharacterized protein YtfP</fullName>
    </submittedName>
</protein>
<comment type="caution">
    <text evidence="2">The sequence shown here is derived from an EMBL/GenBank/DDBJ whole genome shotgun (WGS) entry which is preliminary data.</text>
</comment>
<dbReference type="AlphaFoldDB" id="A0A495X528"/>
<name>A0A495X528_9PSEU</name>
<evidence type="ECO:0000259" key="1">
    <source>
        <dbReference type="Pfam" id="PF06094"/>
    </source>
</evidence>
<evidence type="ECO:0000313" key="3">
    <source>
        <dbReference type="Proteomes" id="UP000272729"/>
    </source>
</evidence>